<evidence type="ECO:0000313" key="5">
    <source>
        <dbReference type="EMBL" id="PRY56663.1"/>
    </source>
</evidence>
<dbReference type="InterPro" id="IPR028098">
    <property type="entry name" value="Glyco_trans_4-like_N"/>
</dbReference>
<dbReference type="PANTHER" id="PTHR45947">
    <property type="entry name" value="SULFOQUINOVOSYL TRANSFERASE SQD2"/>
    <property type="match status" value="1"/>
</dbReference>
<keyword evidence="6" id="KW-1185">Reference proteome</keyword>
<dbReference type="GO" id="GO:1901137">
    <property type="term" value="P:carbohydrate derivative biosynthetic process"/>
    <property type="evidence" value="ECO:0007669"/>
    <property type="project" value="UniProtKB-ARBA"/>
</dbReference>
<name>A0A2T0UFF0_9MICO</name>
<evidence type="ECO:0000313" key="6">
    <source>
        <dbReference type="Proteomes" id="UP000237822"/>
    </source>
</evidence>
<gene>
    <name evidence="5" type="ORF">BCF74_11858</name>
</gene>
<keyword evidence="2 5" id="KW-0328">Glycosyltransferase</keyword>
<accession>A0A2T0UFF0</accession>
<dbReference type="GO" id="GO:0016758">
    <property type="term" value="F:hexosyltransferase activity"/>
    <property type="evidence" value="ECO:0007669"/>
    <property type="project" value="TreeGrafter"/>
</dbReference>
<evidence type="ECO:0000256" key="1">
    <source>
        <dbReference type="ARBA" id="ARBA00021292"/>
    </source>
</evidence>
<dbReference type="RefSeq" id="WP_106298081.1">
    <property type="nucleotide sequence ID" value="NZ_PVTI01000018.1"/>
</dbReference>
<evidence type="ECO:0000256" key="3">
    <source>
        <dbReference type="ARBA" id="ARBA00022679"/>
    </source>
</evidence>
<dbReference type="Gene3D" id="3.40.50.2000">
    <property type="entry name" value="Glycogen Phosphorylase B"/>
    <property type="match status" value="2"/>
</dbReference>
<dbReference type="AlphaFoldDB" id="A0A2T0UFF0"/>
<evidence type="ECO:0000259" key="4">
    <source>
        <dbReference type="Pfam" id="PF13439"/>
    </source>
</evidence>
<dbReference type="EMBL" id="PVTI01000018">
    <property type="protein sequence ID" value="PRY56663.1"/>
    <property type="molecule type" value="Genomic_DNA"/>
</dbReference>
<sequence>MRIGLVCPYAFDVPGGVQFHVRDLAEHFTAQGHEVGVLAPVDDPVGDLPAYVTSSGRAVPVRYNGSVARLTFGPVTSSRVSRWLEEGEFDVLHLHEPVTPSASLMALWASSEPVVATFHTANLRSRAMHAANPLLRPSTEKIRARIAVSEEARSTVVRHLGGDAYIIPNGVDTGRFTPSGETTRFSGTAERPVLAFLGRIDEPRKGLSVLTDAMPAILDAVPGVRLVVAGPGDVDEIRGALDPRVRAATEFLGAVSEADKVDLLRSADVYVAPHTGGESFGIVLVEAMAAGAPVLASDLCAFTAVLGDGPDGPAGATFANGDSPALSQAVVELLRTPDERSRLRDLGLRRARSFDWDVVAERVMAVYETVIDGADRAPLDPIQRPGLLSRLRWPARGES</sequence>
<dbReference type="SUPFAM" id="SSF53756">
    <property type="entry name" value="UDP-Glycosyltransferase/glycogen phosphorylase"/>
    <property type="match status" value="1"/>
</dbReference>
<dbReference type="InterPro" id="IPR050194">
    <property type="entry name" value="Glycosyltransferase_grp1"/>
</dbReference>
<dbReference type="OrthoDB" id="5240531at2"/>
<comment type="caution">
    <text evidence="5">The sequence shown here is derived from an EMBL/GenBank/DDBJ whole genome shotgun (WGS) entry which is preliminary data.</text>
</comment>
<keyword evidence="3 5" id="KW-0808">Transferase</keyword>
<feature type="domain" description="Glycosyltransferase subfamily 4-like N-terminal" evidence="4">
    <location>
        <begin position="14"/>
        <end position="175"/>
    </location>
</feature>
<protein>
    <recommendedName>
        <fullName evidence="1">D-inositol 3-phosphate glycosyltransferase</fullName>
    </recommendedName>
</protein>
<reference evidence="5 6" key="1">
    <citation type="submission" date="2018-03" db="EMBL/GenBank/DDBJ databases">
        <title>Genomic Encyclopedia of Archaeal and Bacterial Type Strains, Phase II (KMG-II): from individual species to whole genera.</title>
        <authorList>
            <person name="Goeker M."/>
        </authorList>
    </citation>
    <scope>NUCLEOTIDE SEQUENCE [LARGE SCALE GENOMIC DNA]</scope>
    <source>
        <strain evidence="5 6">ATCC BAA-1496</strain>
    </source>
</reference>
<dbReference type="Proteomes" id="UP000237822">
    <property type="component" value="Unassembled WGS sequence"/>
</dbReference>
<dbReference type="Pfam" id="PF13692">
    <property type="entry name" value="Glyco_trans_1_4"/>
    <property type="match status" value="1"/>
</dbReference>
<organism evidence="5 6">
    <name type="scientific">Knoellia remsis</name>
    <dbReference type="NCBI Taxonomy" id="407159"/>
    <lineage>
        <taxon>Bacteria</taxon>
        <taxon>Bacillati</taxon>
        <taxon>Actinomycetota</taxon>
        <taxon>Actinomycetes</taxon>
        <taxon>Micrococcales</taxon>
        <taxon>Intrasporangiaceae</taxon>
        <taxon>Knoellia</taxon>
    </lineage>
</organism>
<evidence type="ECO:0000256" key="2">
    <source>
        <dbReference type="ARBA" id="ARBA00022676"/>
    </source>
</evidence>
<dbReference type="PANTHER" id="PTHR45947:SF3">
    <property type="entry name" value="SULFOQUINOVOSYL TRANSFERASE SQD2"/>
    <property type="match status" value="1"/>
</dbReference>
<proteinExistence type="predicted"/>
<dbReference type="CDD" id="cd03801">
    <property type="entry name" value="GT4_PimA-like"/>
    <property type="match status" value="1"/>
</dbReference>
<dbReference type="Pfam" id="PF13439">
    <property type="entry name" value="Glyco_transf_4"/>
    <property type="match status" value="1"/>
</dbReference>